<comment type="caution">
    <text evidence="2">The sequence shown here is derived from an EMBL/GenBank/DDBJ whole genome shotgun (WGS) entry which is preliminary data.</text>
</comment>
<reference evidence="3" key="1">
    <citation type="submission" date="2016-06" db="EMBL/GenBank/DDBJ databases">
        <authorList>
            <person name="de Vries S.P.W."/>
            <person name="Hadjirin N.F."/>
            <person name="Lay E.M."/>
            <person name="Zadoks R.N."/>
            <person name="Peacock S.J."/>
            <person name="Parkhill J."/>
            <person name="Grant A.J."/>
            <person name="Mcdougall S."/>
            <person name="Holmes M.A."/>
        </authorList>
    </citation>
    <scope>NUCLEOTIDE SEQUENCE [LARGE SCALE GENOMIC DNA]</scope>
    <source>
        <strain evidence="3">NZ1587</strain>
    </source>
</reference>
<keyword evidence="3" id="KW-1185">Reference proteome</keyword>
<dbReference type="AlphaFoldDB" id="A0A1L8MQ17"/>
<feature type="domain" description="Bacterial archaeo-eukaryotic release factor family 6" evidence="1">
    <location>
        <begin position="121"/>
        <end position="262"/>
    </location>
</feature>
<dbReference type="Pfam" id="PF18848">
    <property type="entry name" value="baeRF_family6"/>
    <property type="match status" value="1"/>
</dbReference>
<protein>
    <recommendedName>
        <fullName evidence="1">Bacterial archaeo-eukaryotic release factor family 6 domain-containing protein</fullName>
    </recommendedName>
</protein>
<dbReference type="InterPro" id="IPR040628">
    <property type="entry name" value="BaeRF_family6"/>
</dbReference>
<dbReference type="Proteomes" id="UP000182015">
    <property type="component" value="Unassembled WGS sequence"/>
</dbReference>
<gene>
    <name evidence="2" type="ORF">A9Q68_04655</name>
</gene>
<evidence type="ECO:0000259" key="1">
    <source>
        <dbReference type="Pfam" id="PF18848"/>
    </source>
</evidence>
<sequence length="360" mass="40840">MKQLNIFPVAELLTETQPFISISIDLDANSGYSEKDSLTLENFLKEAQQLVADLGSQWKEQIEEVRSAQRQLISATSSLLIYMTENETYYYYIESPVADHMIFGQGPDLTPLIKHYQFKSDYHLLVLNQDSAHIYDLSSQKLEEVTEGHWPMELTSVLGEEKDGGQLNHTGSAGPGQVGMHGHNETSVEKEIDRENFFRSVDNQLIEDFGQESERPLILYSLVENQAAYRAISKYQPLLDKGIELSAAKVSTDEIAEQAYQFVNSYREASLASLSKRFIETKPEYRVTDQLEEIQTLAQENRIDELILVEDKLDDLVTNVDKKAVVKDIVAATYKAKGTVYILTSDQLQGDFTISARLRY</sequence>
<evidence type="ECO:0000313" key="2">
    <source>
        <dbReference type="EMBL" id="OJF72839.1"/>
    </source>
</evidence>
<organism evidence="2 3">
    <name type="scientific">Streptococcus bovimastitidis</name>
    <dbReference type="NCBI Taxonomy" id="1856638"/>
    <lineage>
        <taxon>Bacteria</taxon>
        <taxon>Bacillati</taxon>
        <taxon>Bacillota</taxon>
        <taxon>Bacilli</taxon>
        <taxon>Lactobacillales</taxon>
        <taxon>Streptococcaceae</taxon>
        <taxon>Streptococcus</taxon>
    </lineage>
</organism>
<proteinExistence type="predicted"/>
<accession>A0A1L8MQ17</accession>
<dbReference type="STRING" id="1856638.A9Q68_04655"/>
<evidence type="ECO:0000313" key="3">
    <source>
        <dbReference type="Proteomes" id="UP000182015"/>
    </source>
</evidence>
<dbReference type="EMBL" id="LZDD01000001">
    <property type="protein sequence ID" value="OJF72839.1"/>
    <property type="molecule type" value="Genomic_DNA"/>
</dbReference>
<name>A0A1L8MQ17_9STRE</name>
<dbReference type="RefSeq" id="WP_071793536.1">
    <property type="nucleotide sequence ID" value="NZ_LZDD01000001.1"/>
</dbReference>
<dbReference type="OrthoDB" id="4393931at2"/>